<evidence type="ECO:0000256" key="2">
    <source>
        <dbReference type="ARBA" id="ARBA00022670"/>
    </source>
</evidence>
<dbReference type="InterPro" id="IPR000755">
    <property type="entry name" value="A_A_dipeptidase"/>
</dbReference>
<comment type="cofactor">
    <cofactor evidence="9">
        <name>Zn(2+)</name>
        <dbReference type="ChEBI" id="CHEBI:29105"/>
    </cofactor>
    <text evidence="9">Binds 1 zinc ion per subunit.</text>
</comment>
<comment type="similarity">
    <text evidence="9">Belongs to the peptidase M15D family.</text>
</comment>
<protein>
    <recommendedName>
        <fullName evidence="9">D-alanyl-D-alanine dipeptidase</fullName>
        <shortName evidence="9">D-Ala-D-Ala dipeptidase</shortName>
        <ecNumber evidence="9">3.4.13.22</ecNumber>
    </recommendedName>
</protein>
<dbReference type="Proteomes" id="UP000437748">
    <property type="component" value="Unassembled WGS sequence"/>
</dbReference>
<dbReference type="AlphaFoldDB" id="A0A6N6VQ62"/>
<evidence type="ECO:0000313" key="11">
    <source>
        <dbReference type="Proteomes" id="UP000437748"/>
    </source>
</evidence>
<comment type="caution">
    <text evidence="10">The sequence shown here is derived from an EMBL/GenBank/DDBJ whole genome shotgun (WGS) entry which is preliminary data.</text>
</comment>
<feature type="binding site" evidence="9">
    <location>
        <position position="216"/>
    </location>
    <ligand>
        <name>Zn(2+)</name>
        <dbReference type="ChEBI" id="CHEBI:29105"/>
        <note>catalytic</note>
    </ligand>
</feature>
<dbReference type="GO" id="GO:0008237">
    <property type="term" value="F:metallopeptidase activity"/>
    <property type="evidence" value="ECO:0007669"/>
    <property type="project" value="UniProtKB-KW"/>
</dbReference>
<keyword evidence="8" id="KW-0961">Cell wall biogenesis/degradation</keyword>
<reference evidence="10 11" key="1">
    <citation type="submission" date="2019-10" db="EMBL/GenBank/DDBJ databases">
        <title>New species of Slilvanegrellaceae.</title>
        <authorList>
            <person name="Pitt A."/>
            <person name="Hahn M.W."/>
        </authorList>
    </citation>
    <scope>NUCLEOTIDE SEQUENCE [LARGE SCALE GENOMIC DNA]</scope>
    <source>
        <strain evidence="10 11">SP-Ram-0.45-NSY-1</strain>
    </source>
</reference>
<gene>
    <name evidence="10" type="ORF">GCL60_14800</name>
</gene>
<dbReference type="HAMAP" id="MF_01924">
    <property type="entry name" value="A_A_dipeptidase"/>
    <property type="match status" value="1"/>
</dbReference>
<dbReference type="GO" id="GO:0008270">
    <property type="term" value="F:zinc ion binding"/>
    <property type="evidence" value="ECO:0007669"/>
    <property type="project" value="UniProtKB-UniRule"/>
</dbReference>
<name>A0A6N6VQ62_9BACT</name>
<dbReference type="RefSeq" id="WP_153421513.1">
    <property type="nucleotide sequence ID" value="NZ_WFLM01000005.1"/>
</dbReference>
<dbReference type="EC" id="3.4.13.22" evidence="9"/>
<evidence type="ECO:0000256" key="7">
    <source>
        <dbReference type="ARBA" id="ARBA00023049"/>
    </source>
</evidence>
<comment type="catalytic activity">
    <reaction evidence="1 9">
        <text>D-alanyl-D-alanine + H2O = 2 D-alanine</text>
        <dbReference type="Rhea" id="RHEA:20661"/>
        <dbReference type="ChEBI" id="CHEBI:15377"/>
        <dbReference type="ChEBI" id="CHEBI:57416"/>
        <dbReference type="ChEBI" id="CHEBI:57822"/>
        <dbReference type="EC" id="3.4.13.22"/>
    </reaction>
</comment>
<keyword evidence="6 9" id="KW-0224">Dipeptidase</keyword>
<evidence type="ECO:0000256" key="5">
    <source>
        <dbReference type="ARBA" id="ARBA00022833"/>
    </source>
</evidence>
<keyword evidence="11" id="KW-1185">Reference proteome</keyword>
<keyword evidence="2 9" id="KW-0645">Protease</keyword>
<feature type="binding site" evidence="9">
    <location>
        <position position="145"/>
    </location>
    <ligand>
        <name>Zn(2+)</name>
        <dbReference type="ChEBI" id="CHEBI:29105"/>
        <note>catalytic</note>
    </ligand>
</feature>
<evidence type="ECO:0000256" key="8">
    <source>
        <dbReference type="ARBA" id="ARBA00023316"/>
    </source>
</evidence>
<dbReference type="GO" id="GO:0160237">
    <property type="term" value="F:D-Ala-D-Ala dipeptidase activity"/>
    <property type="evidence" value="ECO:0007669"/>
    <property type="project" value="UniProtKB-EC"/>
</dbReference>
<keyword evidence="5 9" id="KW-0862">Zinc</keyword>
<evidence type="ECO:0000256" key="4">
    <source>
        <dbReference type="ARBA" id="ARBA00022801"/>
    </source>
</evidence>
<evidence type="ECO:0000256" key="3">
    <source>
        <dbReference type="ARBA" id="ARBA00022723"/>
    </source>
</evidence>
<dbReference type="PANTHER" id="PTHR43126">
    <property type="entry name" value="D-ALANYL-D-ALANINE DIPEPTIDASE"/>
    <property type="match status" value="1"/>
</dbReference>
<comment type="function">
    <text evidence="9">Catalyzes hydrolysis of the D-alanyl-D-alanine dipeptide.</text>
</comment>
<dbReference type="OrthoDB" id="9801430at2"/>
<keyword evidence="7 9" id="KW-0482">Metalloprotease</keyword>
<dbReference type="GO" id="GO:0006508">
    <property type="term" value="P:proteolysis"/>
    <property type="evidence" value="ECO:0007669"/>
    <property type="project" value="UniProtKB-KW"/>
</dbReference>
<keyword evidence="4 9" id="KW-0378">Hydrolase</keyword>
<dbReference type="Gene3D" id="3.30.1380.10">
    <property type="match status" value="1"/>
</dbReference>
<dbReference type="EMBL" id="WFLM01000005">
    <property type="protein sequence ID" value="KAB8037096.1"/>
    <property type="molecule type" value="Genomic_DNA"/>
</dbReference>
<dbReference type="InterPro" id="IPR009045">
    <property type="entry name" value="Zn_M74/Hedgehog-like"/>
</dbReference>
<evidence type="ECO:0000313" key="10">
    <source>
        <dbReference type="EMBL" id="KAB8037096.1"/>
    </source>
</evidence>
<feature type="site" description="Transition state stabilizer" evidence="9">
    <location>
        <position position="88"/>
    </location>
</feature>
<accession>A0A6N6VQ62</accession>
<proteinExistence type="inferred from homology"/>
<feature type="active site" description="Proton donor/acceptor" evidence="9">
    <location>
        <position position="213"/>
    </location>
</feature>
<sequence length="242" mass="28864">MIKKFSETPIFFEYKIPSENDINWLKNNSNAINVEQNFRIKSLHTYKNMKINGTQDIILARQAVVLKLNEALELLPNEYTFAVFDAFRTIETQFALFRYIYNQQKQMNPSKTHSELYDITREFVIHPNETSRYAIPPHNSGGALDLTLKHEDSFLDMGTDFDAVTPASYTNFFEQEFNENFGISKERWLLIRKNRRILFNSMKYVGFTNFQVEWWHFDLGDCMWAKELEQNWYFHSMEKSLK</sequence>
<keyword evidence="3 9" id="KW-0479">Metal-binding</keyword>
<dbReference type="GO" id="GO:0071555">
    <property type="term" value="P:cell wall organization"/>
    <property type="evidence" value="ECO:0007669"/>
    <property type="project" value="UniProtKB-KW"/>
</dbReference>
<feature type="binding site" evidence="9">
    <location>
        <position position="138"/>
    </location>
    <ligand>
        <name>Zn(2+)</name>
        <dbReference type="ChEBI" id="CHEBI:29105"/>
        <note>catalytic</note>
    </ligand>
</feature>
<dbReference type="Pfam" id="PF01427">
    <property type="entry name" value="Peptidase_M15"/>
    <property type="match status" value="1"/>
</dbReference>
<evidence type="ECO:0000256" key="1">
    <source>
        <dbReference type="ARBA" id="ARBA00001362"/>
    </source>
</evidence>
<dbReference type="PANTHER" id="PTHR43126:SF2">
    <property type="entry name" value="D-ALANYL-D-ALANINE DIPEPTIDASE"/>
    <property type="match status" value="1"/>
</dbReference>
<dbReference type="SUPFAM" id="SSF55166">
    <property type="entry name" value="Hedgehog/DD-peptidase"/>
    <property type="match status" value="1"/>
</dbReference>
<evidence type="ECO:0000256" key="9">
    <source>
        <dbReference type="HAMAP-Rule" id="MF_01924"/>
    </source>
</evidence>
<evidence type="ECO:0000256" key="6">
    <source>
        <dbReference type="ARBA" id="ARBA00022997"/>
    </source>
</evidence>
<organism evidence="10 11">
    <name type="scientific">Silvanigrella paludirubra</name>
    <dbReference type="NCBI Taxonomy" id="2499159"/>
    <lineage>
        <taxon>Bacteria</taxon>
        <taxon>Pseudomonadati</taxon>
        <taxon>Bdellovibrionota</taxon>
        <taxon>Oligoflexia</taxon>
        <taxon>Silvanigrellales</taxon>
        <taxon>Silvanigrellaceae</taxon>
        <taxon>Silvanigrella</taxon>
    </lineage>
</organism>